<feature type="compositionally biased region" description="Basic and acidic residues" evidence="1">
    <location>
        <begin position="60"/>
        <end position="75"/>
    </location>
</feature>
<accession>A0A426YSM7</accession>
<name>A0A426YSM7_ENSVE</name>
<feature type="compositionally biased region" description="Basic and acidic residues" evidence="1">
    <location>
        <begin position="1"/>
        <end position="10"/>
    </location>
</feature>
<evidence type="ECO:0000313" key="3">
    <source>
        <dbReference type="Proteomes" id="UP000287651"/>
    </source>
</evidence>
<sequence length="86" mass="9172">MAAKRSDNSEVAKSSNGGEDSGNEGVIPIEMRRLGLGLNKVYIVALVGSSALEIERALRPRPGDQESALEIERALRPRLASSRPSA</sequence>
<protein>
    <submittedName>
        <fullName evidence="2">Uncharacterized protein</fullName>
    </submittedName>
</protein>
<evidence type="ECO:0000256" key="1">
    <source>
        <dbReference type="SAM" id="MobiDB-lite"/>
    </source>
</evidence>
<feature type="region of interest" description="Disordered" evidence="1">
    <location>
        <begin position="60"/>
        <end position="86"/>
    </location>
</feature>
<dbReference type="Proteomes" id="UP000287651">
    <property type="component" value="Unassembled WGS sequence"/>
</dbReference>
<reference evidence="2 3" key="1">
    <citation type="journal article" date="2014" name="Agronomy (Basel)">
        <title>A Draft Genome Sequence for Ensete ventricosum, the Drought-Tolerant Tree Against Hunger.</title>
        <authorList>
            <person name="Harrison J."/>
            <person name="Moore K.A."/>
            <person name="Paszkiewicz K."/>
            <person name="Jones T."/>
            <person name="Grant M."/>
            <person name="Ambacheew D."/>
            <person name="Muzemil S."/>
            <person name="Studholme D.J."/>
        </authorList>
    </citation>
    <scope>NUCLEOTIDE SEQUENCE [LARGE SCALE GENOMIC DNA]</scope>
</reference>
<dbReference type="AlphaFoldDB" id="A0A426YSM7"/>
<gene>
    <name evidence="2" type="ORF">B296_00048970</name>
</gene>
<proteinExistence type="predicted"/>
<feature type="region of interest" description="Disordered" evidence="1">
    <location>
        <begin position="1"/>
        <end position="26"/>
    </location>
</feature>
<comment type="caution">
    <text evidence="2">The sequence shown here is derived from an EMBL/GenBank/DDBJ whole genome shotgun (WGS) entry which is preliminary data.</text>
</comment>
<evidence type="ECO:0000313" key="2">
    <source>
        <dbReference type="EMBL" id="RRT54727.1"/>
    </source>
</evidence>
<dbReference type="EMBL" id="AMZH03010458">
    <property type="protein sequence ID" value="RRT54727.1"/>
    <property type="molecule type" value="Genomic_DNA"/>
</dbReference>
<organism evidence="2 3">
    <name type="scientific">Ensete ventricosum</name>
    <name type="common">Abyssinian banana</name>
    <name type="synonym">Musa ensete</name>
    <dbReference type="NCBI Taxonomy" id="4639"/>
    <lineage>
        <taxon>Eukaryota</taxon>
        <taxon>Viridiplantae</taxon>
        <taxon>Streptophyta</taxon>
        <taxon>Embryophyta</taxon>
        <taxon>Tracheophyta</taxon>
        <taxon>Spermatophyta</taxon>
        <taxon>Magnoliopsida</taxon>
        <taxon>Liliopsida</taxon>
        <taxon>Zingiberales</taxon>
        <taxon>Musaceae</taxon>
        <taxon>Ensete</taxon>
    </lineage>
</organism>